<gene>
    <name evidence="2" type="ORF">B0I36DRAFT_340448</name>
</gene>
<dbReference type="Proteomes" id="UP000756346">
    <property type="component" value="Unassembled WGS sequence"/>
</dbReference>
<protein>
    <submittedName>
        <fullName evidence="2">Uncharacterized protein</fullName>
    </submittedName>
</protein>
<dbReference type="AlphaFoldDB" id="A0A9P9BID8"/>
<organism evidence="2 3">
    <name type="scientific">Microdochium trichocladiopsis</name>
    <dbReference type="NCBI Taxonomy" id="1682393"/>
    <lineage>
        <taxon>Eukaryota</taxon>
        <taxon>Fungi</taxon>
        <taxon>Dikarya</taxon>
        <taxon>Ascomycota</taxon>
        <taxon>Pezizomycotina</taxon>
        <taxon>Sordariomycetes</taxon>
        <taxon>Xylariomycetidae</taxon>
        <taxon>Xylariales</taxon>
        <taxon>Microdochiaceae</taxon>
        <taxon>Microdochium</taxon>
    </lineage>
</organism>
<keyword evidence="3" id="KW-1185">Reference proteome</keyword>
<comment type="caution">
    <text evidence="2">The sequence shown here is derived from an EMBL/GenBank/DDBJ whole genome shotgun (WGS) entry which is preliminary data.</text>
</comment>
<feature type="region of interest" description="Disordered" evidence="1">
    <location>
        <begin position="14"/>
        <end position="74"/>
    </location>
</feature>
<sequence>MIFVWCLRQTSIHSRQEGQLPTRDSAADEARQTRPASPPHFCWTAPAPASLPYPRSPPQNHRPSVSTWPASHGL</sequence>
<accession>A0A9P9BID8</accession>
<name>A0A9P9BID8_9PEZI</name>
<evidence type="ECO:0000256" key="1">
    <source>
        <dbReference type="SAM" id="MobiDB-lite"/>
    </source>
</evidence>
<feature type="non-terminal residue" evidence="2">
    <location>
        <position position="74"/>
    </location>
</feature>
<evidence type="ECO:0000313" key="3">
    <source>
        <dbReference type="Proteomes" id="UP000756346"/>
    </source>
</evidence>
<proteinExistence type="predicted"/>
<reference evidence="2" key="1">
    <citation type="journal article" date="2021" name="Nat. Commun.">
        <title>Genetic determinants of endophytism in the Arabidopsis root mycobiome.</title>
        <authorList>
            <person name="Mesny F."/>
            <person name="Miyauchi S."/>
            <person name="Thiergart T."/>
            <person name="Pickel B."/>
            <person name="Atanasova L."/>
            <person name="Karlsson M."/>
            <person name="Huettel B."/>
            <person name="Barry K.W."/>
            <person name="Haridas S."/>
            <person name="Chen C."/>
            <person name="Bauer D."/>
            <person name="Andreopoulos W."/>
            <person name="Pangilinan J."/>
            <person name="LaButti K."/>
            <person name="Riley R."/>
            <person name="Lipzen A."/>
            <person name="Clum A."/>
            <person name="Drula E."/>
            <person name="Henrissat B."/>
            <person name="Kohler A."/>
            <person name="Grigoriev I.V."/>
            <person name="Martin F.M."/>
            <person name="Hacquard S."/>
        </authorList>
    </citation>
    <scope>NUCLEOTIDE SEQUENCE</scope>
    <source>
        <strain evidence="2">MPI-CAGE-CH-0230</strain>
    </source>
</reference>
<evidence type="ECO:0000313" key="2">
    <source>
        <dbReference type="EMBL" id="KAH7012047.1"/>
    </source>
</evidence>
<dbReference type="GeneID" id="70185488"/>
<feature type="compositionally biased region" description="Polar residues" evidence="1">
    <location>
        <begin position="58"/>
        <end position="74"/>
    </location>
</feature>
<dbReference type="RefSeq" id="XP_046004423.1">
    <property type="nucleotide sequence ID" value="XM_046155942.1"/>
</dbReference>
<dbReference type="EMBL" id="JAGTJQ010000015">
    <property type="protein sequence ID" value="KAH7012047.1"/>
    <property type="molecule type" value="Genomic_DNA"/>
</dbReference>